<dbReference type="CDD" id="cd00866">
    <property type="entry name" value="PEBP_euk"/>
    <property type="match status" value="1"/>
</dbReference>
<accession>A0A0N9E6Y3</accession>
<dbReference type="FunFam" id="3.90.280.10:FF:000001">
    <property type="entry name" value="Terminal flower 1"/>
    <property type="match status" value="1"/>
</dbReference>
<dbReference type="InterPro" id="IPR001858">
    <property type="entry name" value="Phosphatidylethanolamine-bd_CS"/>
</dbReference>
<reference evidence="2" key="1">
    <citation type="submission" date="2015-07" db="EMBL/GenBank/DDBJ databases">
        <title>Gagea nigra FLOWERING LOCUS T (FT) Gene cloning and function analysis.</title>
        <authorList>
            <person name="Kun Y."/>
            <person name="Zhu C."/>
            <person name="Zeng W."/>
            <person name="Xie Q."/>
        </authorList>
    </citation>
    <scope>NUCLEOTIDE SEQUENCE</scope>
</reference>
<dbReference type="PANTHER" id="PTHR11362:SF9">
    <property type="entry name" value="PROTEIN FLOWERING LOCUS T-RELATED"/>
    <property type="match status" value="1"/>
</dbReference>
<dbReference type="PANTHER" id="PTHR11362">
    <property type="entry name" value="PHOSPHATIDYLETHANOLAMINE-BINDING PROTEIN"/>
    <property type="match status" value="1"/>
</dbReference>
<evidence type="ECO:0000256" key="1">
    <source>
        <dbReference type="ARBA" id="ARBA00007091"/>
    </source>
</evidence>
<dbReference type="EMBL" id="KT245135">
    <property type="protein sequence ID" value="ALF39598.1"/>
    <property type="molecule type" value="mRNA"/>
</dbReference>
<sequence length="178" mass="20074">MSRNRLDPLVVGGVVGDVLDPFTRCVRMRVRYRSRDVSNGCEFKPSAVMEQPMVEVEGRDLRTVYTLILVDPDAPSPSNPNLREYLHWLVADIPGTTGSTYGCEMMCYESPRPSLGIHRFVFVLFEQLGRRTVDPPGWRQNFNTRDFAELYNLGSPVAAVYFNCQRVSGSGGRRLPAL</sequence>
<dbReference type="InterPro" id="IPR035810">
    <property type="entry name" value="PEBP_euk"/>
</dbReference>
<organism evidence="2">
    <name type="scientific">Gagea nigra</name>
    <dbReference type="NCBI Taxonomy" id="884023"/>
    <lineage>
        <taxon>Eukaryota</taxon>
        <taxon>Viridiplantae</taxon>
        <taxon>Streptophyta</taxon>
        <taxon>Embryophyta</taxon>
        <taxon>Tracheophyta</taxon>
        <taxon>Spermatophyta</taxon>
        <taxon>Magnoliopsida</taxon>
        <taxon>Liliopsida</taxon>
        <taxon>Liliales</taxon>
        <taxon>Liliaceae</taxon>
        <taxon>Gagea</taxon>
    </lineage>
</organism>
<evidence type="ECO:0000313" key="2">
    <source>
        <dbReference type="EMBL" id="ALF39598.1"/>
    </source>
</evidence>
<proteinExistence type="evidence at transcript level"/>
<protein>
    <submittedName>
        <fullName evidence="2">Flowering locus T</fullName>
    </submittedName>
</protein>
<dbReference type="InterPro" id="IPR008914">
    <property type="entry name" value="PEBP"/>
</dbReference>
<comment type="similarity">
    <text evidence="1">Belongs to the phosphatidylethanolamine-binding protein family.</text>
</comment>
<dbReference type="AlphaFoldDB" id="A0A0N9E6Y3"/>
<dbReference type="SUPFAM" id="SSF49777">
    <property type="entry name" value="PEBP-like"/>
    <property type="match status" value="1"/>
</dbReference>
<name>A0A0N9E6Y3_9LILI</name>
<dbReference type="InterPro" id="IPR036610">
    <property type="entry name" value="PEBP-like_sf"/>
</dbReference>
<dbReference type="Gene3D" id="3.90.280.10">
    <property type="entry name" value="PEBP-like"/>
    <property type="match status" value="1"/>
</dbReference>
<dbReference type="PROSITE" id="PS01220">
    <property type="entry name" value="PBP"/>
    <property type="match status" value="1"/>
</dbReference>
<dbReference type="Pfam" id="PF01161">
    <property type="entry name" value="PBP"/>
    <property type="match status" value="1"/>
</dbReference>